<sequence length="291" mass="32314">MKKVSAKRYLPVVMVLFGTISICIAASRSSASLFAARFFLGFPEPGVVPACILYFSFWYKPVERAWRVGVFFSANAFSAGCSGFIAVGIDRLDGQHGLASWQWVVLIEGAITVFMAIPVYSLLLTFPETSEVLSERQRHIAINRLAIGTARQTDKTWDWAAFMGFSPQKANSYVAIVYFYMVPLYWFWPLHSDWTRERMWHYVLPNILAIPCCAVWTWASAHQSFGGLSNVSLYGLMYLGHLSSIAQPVAIAYRSSTLYGASDQAVGGGIQIGAVFLASILSPQVQHHLAM</sequence>
<dbReference type="PANTHER" id="PTHR43791:SF36">
    <property type="entry name" value="TRANSPORTER, PUTATIVE (AFU_ORTHOLOGUE AFUA_6G08340)-RELATED"/>
    <property type="match status" value="1"/>
</dbReference>
<evidence type="ECO:0000256" key="4">
    <source>
        <dbReference type="ARBA" id="ARBA00022989"/>
    </source>
</evidence>
<evidence type="ECO:0000256" key="5">
    <source>
        <dbReference type="ARBA" id="ARBA00023136"/>
    </source>
</evidence>
<dbReference type="Proteomes" id="UP001446871">
    <property type="component" value="Unassembled WGS sequence"/>
</dbReference>
<feature type="transmembrane region" description="Helical" evidence="6">
    <location>
        <begin position="38"/>
        <end position="59"/>
    </location>
</feature>
<feature type="transmembrane region" description="Helical" evidence="6">
    <location>
        <begin position="265"/>
        <end position="285"/>
    </location>
</feature>
<reference evidence="7 8" key="1">
    <citation type="submission" date="2023-01" db="EMBL/GenBank/DDBJ databases">
        <title>Analysis of 21 Apiospora genomes using comparative genomics revels a genus with tremendous synthesis potential of carbohydrate active enzymes and secondary metabolites.</title>
        <authorList>
            <person name="Sorensen T."/>
        </authorList>
    </citation>
    <scope>NUCLEOTIDE SEQUENCE [LARGE SCALE GENOMIC DNA]</scope>
    <source>
        <strain evidence="7 8">CBS 83171</strain>
    </source>
</reference>
<feature type="transmembrane region" description="Helical" evidence="6">
    <location>
        <begin position="6"/>
        <end position="26"/>
    </location>
</feature>
<feature type="transmembrane region" description="Helical" evidence="6">
    <location>
        <begin position="101"/>
        <end position="123"/>
    </location>
</feature>
<dbReference type="Gene3D" id="1.20.1250.20">
    <property type="entry name" value="MFS general substrate transporter like domains"/>
    <property type="match status" value="1"/>
</dbReference>
<keyword evidence="8" id="KW-1185">Reference proteome</keyword>
<comment type="subcellular location">
    <subcellularLocation>
        <location evidence="1">Membrane</location>
        <topology evidence="1">Multi-pass membrane protein</topology>
    </subcellularLocation>
</comment>
<dbReference type="PANTHER" id="PTHR43791">
    <property type="entry name" value="PERMEASE-RELATED"/>
    <property type="match status" value="1"/>
</dbReference>
<protein>
    <recommendedName>
        <fullName evidence="9">Major facilitator superfamily (MFS) profile domain-containing protein</fullName>
    </recommendedName>
</protein>
<accession>A0ABR1W0E9</accession>
<evidence type="ECO:0000256" key="2">
    <source>
        <dbReference type="ARBA" id="ARBA00022448"/>
    </source>
</evidence>
<evidence type="ECO:0000256" key="1">
    <source>
        <dbReference type="ARBA" id="ARBA00004141"/>
    </source>
</evidence>
<keyword evidence="3 6" id="KW-0812">Transmembrane</keyword>
<evidence type="ECO:0000256" key="6">
    <source>
        <dbReference type="SAM" id="Phobius"/>
    </source>
</evidence>
<proteinExistence type="predicted"/>
<gene>
    <name evidence="7" type="ORF">PG996_003113</name>
</gene>
<dbReference type="InterPro" id="IPR036259">
    <property type="entry name" value="MFS_trans_sf"/>
</dbReference>
<feature type="transmembrane region" description="Helical" evidence="6">
    <location>
        <begin position="170"/>
        <end position="188"/>
    </location>
</feature>
<dbReference type="Pfam" id="PF07690">
    <property type="entry name" value="MFS_1"/>
    <property type="match status" value="1"/>
</dbReference>
<feature type="transmembrane region" description="Helical" evidence="6">
    <location>
        <begin position="65"/>
        <end position="89"/>
    </location>
</feature>
<evidence type="ECO:0000313" key="7">
    <source>
        <dbReference type="EMBL" id="KAK8076943.1"/>
    </source>
</evidence>
<organism evidence="7 8">
    <name type="scientific">Apiospora saccharicola</name>
    <dbReference type="NCBI Taxonomy" id="335842"/>
    <lineage>
        <taxon>Eukaryota</taxon>
        <taxon>Fungi</taxon>
        <taxon>Dikarya</taxon>
        <taxon>Ascomycota</taxon>
        <taxon>Pezizomycotina</taxon>
        <taxon>Sordariomycetes</taxon>
        <taxon>Xylariomycetidae</taxon>
        <taxon>Amphisphaeriales</taxon>
        <taxon>Apiosporaceae</taxon>
        <taxon>Apiospora</taxon>
    </lineage>
</organism>
<keyword evidence="2" id="KW-0813">Transport</keyword>
<dbReference type="EMBL" id="JAQQWM010000002">
    <property type="protein sequence ID" value="KAK8076943.1"/>
    <property type="molecule type" value="Genomic_DNA"/>
</dbReference>
<dbReference type="InterPro" id="IPR011701">
    <property type="entry name" value="MFS"/>
</dbReference>
<comment type="caution">
    <text evidence="7">The sequence shown here is derived from an EMBL/GenBank/DDBJ whole genome shotgun (WGS) entry which is preliminary data.</text>
</comment>
<name>A0ABR1W0E9_9PEZI</name>
<dbReference type="SUPFAM" id="SSF103473">
    <property type="entry name" value="MFS general substrate transporter"/>
    <property type="match status" value="1"/>
</dbReference>
<keyword evidence="4 6" id="KW-1133">Transmembrane helix</keyword>
<evidence type="ECO:0000313" key="8">
    <source>
        <dbReference type="Proteomes" id="UP001446871"/>
    </source>
</evidence>
<feature type="transmembrane region" description="Helical" evidence="6">
    <location>
        <begin position="231"/>
        <end position="253"/>
    </location>
</feature>
<evidence type="ECO:0000256" key="3">
    <source>
        <dbReference type="ARBA" id="ARBA00022692"/>
    </source>
</evidence>
<evidence type="ECO:0008006" key="9">
    <source>
        <dbReference type="Google" id="ProtNLM"/>
    </source>
</evidence>
<keyword evidence="5 6" id="KW-0472">Membrane</keyword>
<feature type="transmembrane region" description="Helical" evidence="6">
    <location>
        <begin position="200"/>
        <end position="219"/>
    </location>
</feature>